<evidence type="ECO:0000313" key="2">
    <source>
        <dbReference type="Proteomes" id="UP000004690"/>
    </source>
</evidence>
<accession>I3CA13</accession>
<dbReference type="STRING" id="926559.JoomaDRAFT_3516"/>
<protein>
    <submittedName>
        <fullName evidence="1">Uncharacterized protein</fullName>
    </submittedName>
</protein>
<dbReference type="AlphaFoldDB" id="I3CA13"/>
<reference evidence="1 2" key="1">
    <citation type="submission" date="2012-02" db="EMBL/GenBank/DDBJ databases">
        <title>Improved High-Quality Draft genome of Joostella marina DSM 19592.</title>
        <authorList>
            <consortium name="US DOE Joint Genome Institute (JGI-PGF)"/>
            <person name="Lucas S."/>
            <person name="Copeland A."/>
            <person name="Lapidus A."/>
            <person name="Bruce D."/>
            <person name="Goodwin L."/>
            <person name="Pitluck S."/>
            <person name="Peters L."/>
            <person name="Chertkov O."/>
            <person name="Ovchinnikova G."/>
            <person name="Kyrpides N."/>
            <person name="Mavromatis K."/>
            <person name="Detter J.C."/>
            <person name="Han C."/>
            <person name="Land M."/>
            <person name="Hauser L."/>
            <person name="Markowitz V."/>
            <person name="Cheng J.-F."/>
            <person name="Hugenholtz P."/>
            <person name="Woyke T."/>
            <person name="Wu D."/>
            <person name="Tindall B."/>
            <person name="Brambilla E."/>
            <person name="Klenk H.-P."/>
            <person name="Eisen J.A."/>
        </authorList>
    </citation>
    <scope>NUCLEOTIDE SEQUENCE [LARGE SCALE GENOMIC DNA]</scope>
    <source>
        <strain evidence="1 2">DSM 19592</strain>
    </source>
</reference>
<name>I3CA13_9FLAO</name>
<organism evidence="1 2">
    <name type="scientific">Galbibacter orientalis DSM 19592</name>
    <dbReference type="NCBI Taxonomy" id="926559"/>
    <lineage>
        <taxon>Bacteria</taxon>
        <taxon>Pseudomonadati</taxon>
        <taxon>Bacteroidota</taxon>
        <taxon>Flavobacteriia</taxon>
        <taxon>Flavobacteriales</taxon>
        <taxon>Flavobacteriaceae</taxon>
        <taxon>Galbibacter</taxon>
    </lineage>
</organism>
<sequence length="44" mass="5216">MKKITFKSIEKSNYKYSEKEVCNRITLISGIVTSELQYIKFLKI</sequence>
<dbReference type="EMBL" id="JH651379">
    <property type="protein sequence ID" value="EIJ40456.1"/>
    <property type="molecule type" value="Genomic_DNA"/>
</dbReference>
<proteinExistence type="predicted"/>
<keyword evidence="2" id="KW-1185">Reference proteome</keyword>
<dbReference type="Proteomes" id="UP000004690">
    <property type="component" value="Unassembled WGS sequence"/>
</dbReference>
<gene>
    <name evidence="1" type="ORF">JoomaDRAFT_3516</name>
</gene>
<evidence type="ECO:0000313" key="1">
    <source>
        <dbReference type="EMBL" id="EIJ40456.1"/>
    </source>
</evidence>
<dbReference type="HOGENOM" id="CLU_3217349_0_0_10"/>